<comment type="caution">
    <text evidence="2">The sequence shown here is derived from an EMBL/GenBank/DDBJ whole genome shotgun (WGS) entry which is preliminary data.</text>
</comment>
<organism evidence="2 3">
    <name type="scientific">Pedobacter chinensis</name>
    <dbReference type="NCBI Taxonomy" id="2282421"/>
    <lineage>
        <taxon>Bacteria</taxon>
        <taxon>Pseudomonadati</taxon>
        <taxon>Bacteroidota</taxon>
        <taxon>Sphingobacteriia</taxon>
        <taxon>Sphingobacteriales</taxon>
        <taxon>Sphingobacteriaceae</taxon>
        <taxon>Pedobacter</taxon>
    </lineage>
</organism>
<dbReference type="AlphaFoldDB" id="A0A369PWJ3"/>
<protein>
    <submittedName>
        <fullName evidence="2">Uncharacterized protein</fullName>
    </submittedName>
</protein>
<dbReference type="OrthoDB" id="767194at2"/>
<dbReference type="Proteomes" id="UP000253961">
    <property type="component" value="Unassembled WGS sequence"/>
</dbReference>
<dbReference type="EMBL" id="QPKV01000003">
    <property type="protein sequence ID" value="RDC57061.1"/>
    <property type="molecule type" value="Genomic_DNA"/>
</dbReference>
<dbReference type="RefSeq" id="WP_115402242.1">
    <property type="nucleotide sequence ID" value="NZ_QPKV01000003.1"/>
</dbReference>
<gene>
    <name evidence="2" type="ORF">DU508_07660</name>
</gene>
<dbReference type="Gene3D" id="2.170.130.10">
    <property type="entry name" value="TonB-dependent receptor, plug domain"/>
    <property type="match status" value="1"/>
</dbReference>
<feature type="chain" id="PRO_5017050908" evidence="1">
    <location>
        <begin position="21"/>
        <end position="176"/>
    </location>
</feature>
<dbReference type="InterPro" id="IPR037066">
    <property type="entry name" value="Plug_dom_sf"/>
</dbReference>
<evidence type="ECO:0000313" key="3">
    <source>
        <dbReference type="Proteomes" id="UP000253961"/>
    </source>
</evidence>
<feature type="signal peptide" evidence="1">
    <location>
        <begin position="1"/>
        <end position="20"/>
    </location>
</feature>
<evidence type="ECO:0000256" key="1">
    <source>
        <dbReference type="SAM" id="SignalP"/>
    </source>
</evidence>
<keyword evidence="1" id="KW-0732">Signal</keyword>
<accession>A0A369PWJ3</accession>
<evidence type="ECO:0000313" key="2">
    <source>
        <dbReference type="EMBL" id="RDC57061.1"/>
    </source>
</evidence>
<keyword evidence="3" id="KW-1185">Reference proteome</keyword>
<name>A0A369PWJ3_9SPHI</name>
<proteinExistence type="predicted"/>
<reference evidence="2 3" key="1">
    <citation type="submission" date="2018-07" db="EMBL/GenBank/DDBJ databases">
        <title>Pedobacter sp. nov., isolated from soil.</title>
        <authorList>
            <person name="Zhou L.Y."/>
            <person name="Du Z.J."/>
        </authorList>
    </citation>
    <scope>NUCLEOTIDE SEQUENCE [LARGE SCALE GENOMIC DNA]</scope>
    <source>
        <strain evidence="2 3">JDX94</strain>
    </source>
</reference>
<sequence length="176" mass="19683">MIKLKILFFLMAGFTMSTFAQTSAAGQVSDSTSKPIIRICGPSRSSIISKPPLYVINGMKTLNHQSLATLNIKDVEKIEVIKAEKAIAIYDTAAANGAILIEVKGKYKPVSLEKILQKNKISKGDYNLPIFLNDDRLLNRENLFLINDRISSVKLMNKATDKIKEERYILILIKPE</sequence>